<keyword evidence="2" id="KW-0812">Transmembrane</keyword>
<organism evidence="5 6">
    <name type="scientific">Bacillus yapensis</name>
    <dbReference type="NCBI Taxonomy" id="2492960"/>
    <lineage>
        <taxon>Bacteria</taxon>
        <taxon>Bacillati</taxon>
        <taxon>Bacillota</taxon>
        <taxon>Bacilli</taxon>
        <taxon>Bacillales</taxon>
        <taxon>Bacillaceae</taxon>
        <taxon>Bacillus</taxon>
    </lineage>
</organism>
<feature type="transmembrane region" description="Helical" evidence="2">
    <location>
        <begin position="425"/>
        <end position="443"/>
    </location>
</feature>
<dbReference type="Proteomes" id="UP000271374">
    <property type="component" value="Unassembled WGS sequence"/>
</dbReference>
<gene>
    <name evidence="5" type="ORF">EKG37_01685</name>
</gene>
<evidence type="ECO:0000259" key="4">
    <source>
        <dbReference type="Pfam" id="PF20990"/>
    </source>
</evidence>
<feature type="region of interest" description="Disordered" evidence="1">
    <location>
        <begin position="545"/>
        <end position="568"/>
    </location>
</feature>
<dbReference type="EMBL" id="RXNT01000001">
    <property type="protein sequence ID" value="RTR36295.1"/>
    <property type="molecule type" value="Genomic_DNA"/>
</dbReference>
<sequence length="568" mass="63939">MVHRKIFSAIFVSLLTVVFLFPITSLAADFSITQVRIDAFLQENGNVEVQETHTYSFDGDFNGITREIIPKKGTSISKLKASENGKSLKVEKEDDLYKIYRKGEDELITVDLAYTIKNGIDKYADVAEFYWPFFDDRNESPYGNMTIVVHPPSETSDVIAYGEDEAFDTEMVQNDGSVIFQLGEVPEGENGDIRVAYDATLFPSANIAADKNMKDSILQDRQELYEKAAARAEMRETLGGVSFVVVMVFTGILLLFGIVAYMRAKARELEVERRSGQSSLIPKEELSMPATLYFIKGLLPADAIAAALLDLVRKGYVKKLEDDRFRFVSSARALEHEQMLLEFLFDEIGSGGEFSFSDLKAYTKRKSNHEKYHTKMTQWQQAVQQEVKERSLFEKNGKLRWLFAIFGILLFGFGIYVLVYELFGWFFACFGLFVAYIILALVYRPKTTEGLQIMTGWRLMKERLESLSTKEWEDLSTDEQMRGYIFGIGMNDKKVIARNKELIQSFQRPAHHNQDDWIVFNSLFLIGPLASSHFQSADRTIQSTVNTTSSTTGGGGGVGGGGGGSGAF</sequence>
<name>A0A3S0J205_9BACI</name>
<keyword evidence="2" id="KW-1133">Transmembrane helix</keyword>
<protein>
    <submittedName>
        <fullName evidence="5">DUF2207 domain-containing protein</fullName>
    </submittedName>
</protein>
<feature type="transmembrane region" description="Helical" evidence="2">
    <location>
        <begin position="241"/>
        <end position="264"/>
    </location>
</feature>
<proteinExistence type="predicted"/>
<accession>A0A3S0J205</accession>
<keyword evidence="6" id="KW-1185">Reference proteome</keyword>
<evidence type="ECO:0000313" key="5">
    <source>
        <dbReference type="EMBL" id="RTR36295.1"/>
    </source>
</evidence>
<dbReference type="AlphaFoldDB" id="A0A3S0J205"/>
<dbReference type="Pfam" id="PF09972">
    <property type="entry name" value="DUF2207"/>
    <property type="match status" value="1"/>
</dbReference>
<evidence type="ECO:0000256" key="2">
    <source>
        <dbReference type="SAM" id="Phobius"/>
    </source>
</evidence>
<feature type="domain" description="DUF2207" evidence="3">
    <location>
        <begin position="31"/>
        <end position="196"/>
    </location>
</feature>
<feature type="transmembrane region" description="Helical" evidence="2">
    <location>
        <begin position="399"/>
        <end position="419"/>
    </location>
</feature>
<dbReference type="Pfam" id="PF20990">
    <property type="entry name" value="DUF2207_C"/>
    <property type="match status" value="1"/>
</dbReference>
<comment type="caution">
    <text evidence="5">The sequence shown here is derived from an EMBL/GenBank/DDBJ whole genome shotgun (WGS) entry which is preliminary data.</text>
</comment>
<evidence type="ECO:0000313" key="6">
    <source>
        <dbReference type="Proteomes" id="UP000271374"/>
    </source>
</evidence>
<evidence type="ECO:0000256" key="1">
    <source>
        <dbReference type="SAM" id="MobiDB-lite"/>
    </source>
</evidence>
<keyword evidence="2" id="KW-0472">Membrane</keyword>
<feature type="domain" description="Predicted membrane protein YciQ-like C-terminal" evidence="4">
    <location>
        <begin position="301"/>
        <end position="465"/>
    </location>
</feature>
<evidence type="ECO:0000259" key="3">
    <source>
        <dbReference type="Pfam" id="PF09972"/>
    </source>
</evidence>
<dbReference type="InterPro" id="IPR048389">
    <property type="entry name" value="YciQ-like_C"/>
</dbReference>
<feature type="compositionally biased region" description="Gly residues" evidence="1">
    <location>
        <begin position="552"/>
        <end position="568"/>
    </location>
</feature>
<reference evidence="5 6" key="1">
    <citation type="submission" date="2018-12" db="EMBL/GenBank/DDBJ databases">
        <title>Bacillus yapensis draft genome sequence.</title>
        <authorList>
            <person name="Yu L."/>
            <person name="Xu X."/>
            <person name="Tang X."/>
        </authorList>
    </citation>
    <scope>NUCLEOTIDE SEQUENCE [LARGE SCALE GENOMIC DNA]</scope>
    <source>
        <strain evidence="5 6">XXST-01</strain>
    </source>
</reference>
<dbReference type="InterPro" id="IPR018702">
    <property type="entry name" value="DUF2207"/>
</dbReference>
<dbReference type="OrthoDB" id="5507254at2"/>